<dbReference type="InterPro" id="IPR053227">
    <property type="entry name" value="TRPL-trafficking_regulator"/>
</dbReference>
<dbReference type="Pfam" id="PF13521">
    <property type="entry name" value="AAA_28"/>
    <property type="match status" value="1"/>
</dbReference>
<dbReference type="AlphaFoldDB" id="A0A075AYN7"/>
<dbReference type="EMBL" id="KE560848">
    <property type="protein sequence ID" value="EPZ35234.1"/>
    <property type="molecule type" value="Genomic_DNA"/>
</dbReference>
<dbReference type="SUPFAM" id="SSF55154">
    <property type="entry name" value="CYTH-like phosphatases"/>
    <property type="match status" value="1"/>
</dbReference>
<evidence type="ECO:0000313" key="2">
    <source>
        <dbReference type="EMBL" id="EPZ35234.1"/>
    </source>
</evidence>
<dbReference type="InterPro" id="IPR033469">
    <property type="entry name" value="CYTH-like_dom_sf"/>
</dbReference>
<dbReference type="GO" id="GO:0070300">
    <property type="term" value="F:phosphatidic acid binding"/>
    <property type="evidence" value="ECO:0007669"/>
    <property type="project" value="TreeGrafter"/>
</dbReference>
<dbReference type="InterPro" id="IPR038727">
    <property type="entry name" value="NadR/Ttd14_AAA_dom"/>
</dbReference>
<name>A0A075AYN7_ROZAC</name>
<dbReference type="OMA" id="THGKQDE"/>
<dbReference type="PANTHER" id="PTHR34932:SF1">
    <property type="entry name" value="TRPL TRANSLOCATION DEFECT PROTEIN 14"/>
    <property type="match status" value="1"/>
</dbReference>
<dbReference type="PANTHER" id="PTHR34932">
    <property type="entry name" value="TRPL TRANSLOCATION DEFECT PROTEIN 14"/>
    <property type="match status" value="1"/>
</dbReference>
<evidence type="ECO:0000259" key="1">
    <source>
        <dbReference type="Pfam" id="PF13521"/>
    </source>
</evidence>
<evidence type="ECO:0000313" key="3">
    <source>
        <dbReference type="Proteomes" id="UP000030755"/>
    </source>
</evidence>
<dbReference type="OrthoDB" id="6375174at2759"/>
<dbReference type="Proteomes" id="UP000030755">
    <property type="component" value="Unassembled WGS sequence"/>
</dbReference>
<sequence>MLENMGWKVYKISETSTILLSSGVEFSTLTKDQQISFQMNLLKVMITIEDSIMELAASQASGGQNVVVICDRGTMDPSACSLNVKCFFIDVDRVDWIHILQQMSMAEAKLRDERYDFVIHMESAANGAEKFYGNETNSVRSENMELAKILDQRILEAWNGHPSLHVIDNSTPFDQKLKKVVETVLLRLGLEDRRGGKFLRKRKFLLKGFPTSWNSEIGFRDFHVEHNYLISTDGSQARIRKRGIGDYYTYTLTIRKNQKDGQTIEVRRTLTPREYEALYSQRDPSRSSIIKTRRVFIWENHYFHIDKFHSPAPGLVLMEGFVDKRKTNDDSWLPSFVKINADVTGMDKYSMYYLSLKETQCM</sequence>
<keyword evidence="3" id="KW-1185">Reference proteome</keyword>
<reference evidence="2 3" key="1">
    <citation type="journal article" date="2013" name="Curr. Biol.">
        <title>Shared signatures of parasitism and phylogenomics unite Cryptomycota and microsporidia.</title>
        <authorList>
            <person name="James T.Y."/>
            <person name="Pelin A."/>
            <person name="Bonen L."/>
            <person name="Ahrendt S."/>
            <person name="Sain D."/>
            <person name="Corradi N."/>
            <person name="Stajich J.E."/>
        </authorList>
    </citation>
    <scope>NUCLEOTIDE SEQUENCE [LARGE SCALE GENOMIC DNA]</scope>
    <source>
        <strain evidence="2 3">CSF55</strain>
    </source>
</reference>
<dbReference type="HOGENOM" id="CLU_037796_0_1_1"/>
<dbReference type="GO" id="GO:0035091">
    <property type="term" value="F:phosphatidylinositol binding"/>
    <property type="evidence" value="ECO:0007669"/>
    <property type="project" value="TreeGrafter"/>
</dbReference>
<proteinExistence type="predicted"/>
<feature type="domain" description="NadR/Ttd14 AAA" evidence="1">
    <location>
        <begin position="41"/>
        <end position="175"/>
    </location>
</feature>
<protein>
    <submittedName>
        <fullName evidence="2">CYTH-like domain-containing protein</fullName>
    </submittedName>
</protein>
<dbReference type="Gene3D" id="2.40.320.10">
    <property type="entry name" value="Hypothetical Protein Pfu-838710-001"/>
    <property type="match status" value="1"/>
</dbReference>
<organism evidence="2 3">
    <name type="scientific">Rozella allomycis (strain CSF55)</name>
    <dbReference type="NCBI Taxonomy" id="988480"/>
    <lineage>
        <taxon>Eukaryota</taxon>
        <taxon>Fungi</taxon>
        <taxon>Fungi incertae sedis</taxon>
        <taxon>Cryptomycota</taxon>
        <taxon>Cryptomycota incertae sedis</taxon>
        <taxon>Rozella</taxon>
    </lineage>
</organism>
<gene>
    <name evidence="2" type="ORF">O9G_000630</name>
</gene>
<accession>A0A075AYN7</accession>
<dbReference type="GO" id="GO:0005525">
    <property type="term" value="F:GTP binding"/>
    <property type="evidence" value="ECO:0007669"/>
    <property type="project" value="TreeGrafter"/>
</dbReference>